<organism evidence="3 4">
    <name type="scientific">Candida theae</name>
    <dbReference type="NCBI Taxonomy" id="1198502"/>
    <lineage>
        <taxon>Eukaryota</taxon>
        <taxon>Fungi</taxon>
        <taxon>Dikarya</taxon>
        <taxon>Ascomycota</taxon>
        <taxon>Saccharomycotina</taxon>
        <taxon>Pichiomycetes</taxon>
        <taxon>Debaryomycetaceae</taxon>
        <taxon>Candida/Lodderomyces clade</taxon>
        <taxon>Candida</taxon>
    </lineage>
</organism>
<dbReference type="SUPFAM" id="SSF46938">
    <property type="entry name" value="CRAL/TRIO N-terminal domain"/>
    <property type="match status" value="1"/>
</dbReference>
<dbReference type="InterPro" id="IPR011074">
    <property type="entry name" value="CRAL/TRIO_N_dom"/>
</dbReference>
<feature type="compositionally biased region" description="Polar residues" evidence="1">
    <location>
        <begin position="238"/>
        <end position="248"/>
    </location>
</feature>
<dbReference type="InterPro" id="IPR001251">
    <property type="entry name" value="CRAL-TRIO_dom"/>
</dbReference>
<dbReference type="PANTHER" id="PTHR46590">
    <property type="entry name" value="PHOSPHATIDYLINOSITOL TRANSFER PROTEIN CSR1-RELATED"/>
    <property type="match status" value="1"/>
</dbReference>
<feature type="compositionally biased region" description="Basic residues" evidence="1">
    <location>
        <begin position="265"/>
        <end position="284"/>
    </location>
</feature>
<feature type="compositionally biased region" description="Gly residues" evidence="1">
    <location>
        <begin position="186"/>
        <end position="198"/>
    </location>
</feature>
<accession>A0AAD5BGB1</accession>
<sequence>MPFDNNVKYRLQRIQTLNGDQEIILKQVWAYMLKNFGYPIDINAQDLPYKQCYVASTSTANFDESQGVATGILSKTNTRGSINSSKSSASKKKMGLFGSKKSSNASVSNAGGAGASTGSPPANSKRMHQIQTQSSHERYQPVDIPSEIYYAIYAHHFKSAFEYADDFDGSSAAPQQQQQQQLNGFAAGGAGGAPGANGSGYNDYDDYDDDDVASVNSMETFVTAETTLTDYDDLPSHIFNSSGKQSHGGNYGGRIGHPSHNNNNNKHRGNHHNRHNKHNKHRQNSHYQQQQYGQQQHLSNGGGGGGGQIDLFQATVNNPISVQSDSSFYSHLGQYNAKEIHQALTKVMRNDLVDNLVLKFIRARKWDTEKALAMMYKSLNWRYHEFPTDDWLMESDGPSYLNGTNKGFIKNFTTEKSWIKGRDKNNNPIFMFQAKKHLTSDSPLPQNQRYAVVTIEWVRLFLREVSESVDTCTIVFDLTGFSLKNADYATIKFLADVFEAHYPETLGFILIHNAPWIFSTVWNIIKNWLDPVVASKIHFTKDAKELSKFIDPTLIPDYLGGEDTTRGFYPIPEPSDEFPPKRKDAEYARLKRERDILLTRFFETTRRWIESTNPQVSDRYLKDKLDLNIALSKNYIQLDPYIRNRGIYDRDHTLQVGH</sequence>
<dbReference type="SMART" id="SM00516">
    <property type="entry name" value="SEC14"/>
    <property type="match status" value="1"/>
</dbReference>
<dbReference type="Pfam" id="PF00650">
    <property type="entry name" value="CRAL_TRIO"/>
    <property type="match status" value="1"/>
</dbReference>
<gene>
    <name evidence="3" type="ORF">KGF57_001754</name>
</gene>
<dbReference type="SUPFAM" id="SSF52087">
    <property type="entry name" value="CRAL/TRIO domain"/>
    <property type="match status" value="1"/>
</dbReference>
<dbReference type="InterPro" id="IPR052432">
    <property type="entry name" value="PITP/CRAL-TRIO"/>
</dbReference>
<comment type="caution">
    <text evidence="3">The sequence shown here is derived from an EMBL/GenBank/DDBJ whole genome shotgun (WGS) entry which is preliminary data.</text>
</comment>
<dbReference type="PANTHER" id="PTHR46590:SF1">
    <property type="entry name" value="PHOSPHATIDYLINOSITOL TRANSFER PROTEIN CSR1"/>
    <property type="match status" value="1"/>
</dbReference>
<dbReference type="EMBL" id="JAIHNG010000077">
    <property type="protein sequence ID" value="KAI5961331.1"/>
    <property type="molecule type" value="Genomic_DNA"/>
</dbReference>
<dbReference type="InterPro" id="IPR036273">
    <property type="entry name" value="CRAL/TRIO_N_dom_sf"/>
</dbReference>
<evidence type="ECO:0000256" key="1">
    <source>
        <dbReference type="SAM" id="MobiDB-lite"/>
    </source>
</evidence>
<dbReference type="AlphaFoldDB" id="A0AAD5BGB1"/>
<evidence type="ECO:0000259" key="2">
    <source>
        <dbReference type="PROSITE" id="PS50191"/>
    </source>
</evidence>
<dbReference type="CDD" id="cd00170">
    <property type="entry name" value="SEC14"/>
    <property type="match status" value="1"/>
</dbReference>
<evidence type="ECO:0000313" key="4">
    <source>
        <dbReference type="Proteomes" id="UP001204833"/>
    </source>
</evidence>
<dbReference type="GeneID" id="76149813"/>
<dbReference type="Pfam" id="PF03765">
    <property type="entry name" value="CRAL_TRIO_N"/>
    <property type="match status" value="1"/>
</dbReference>
<keyword evidence="4" id="KW-1185">Reference proteome</keyword>
<feature type="region of interest" description="Disordered" evidence="1">
    <location>
        <begin position="76"/>
        <end position="138"/>
    </location>
</feature>
<dbReference type="RefSeq" id="XP_051609728.1">
    <property type="nucleotide sequence ID" value="XM_051750993.1"/>
</dbReference>
<dbReference type="SMART" id="SM01100">
    <property type="entry name" value="CRAL_TRIO_N"/>
    <property type="match status" value="1"/>
</dbReference>
<dbReference type="PROSITE" id="PS50191">
    <property type="entry name" value="CRAL_TRIO"/>
    <property type="match status" value="1"/>
</dbReference>
<feature type="region of interest" description="Disordered" evidence="1">
    <location>
        <begin position="238"/>
        <end position="310"/>
    </location>
</feature>
<feature type="compositionally biased region" description="Low complexity" evidence="1">
    <location>
        <begin position="285"/>
        <end position="299"/>
    </location>
</feature>
<proteinExistence type="predicted"/>
<evidence type="ECO:0000313" key="3">
    <source>
        <dbReference type="EMBL" id="KAI5961331.1"/>
    </source>
</evidence>
<feature type="compositionally biased region" description="Low complexity" evidence="1">
    <location>
        <begin position="98"/>
        <end position="124"/>
    </location>
</feature>
<dbReference type="Gene3D" id="3.40.525.10">
    <property type="entry name" value="CRAL-TRIO lipid binding domain"/>
    <property type="match status" value="1"/>
</dbReference>
<dbReference type="Proteomes" id="UP001204833">
    <property type="component" value="Unassembled WGS sequence"/>
</dbReference>
<reference evidence="3 4" key="1">
    <citation type="journal article" date="2022" name="DNA Res.">
        <title>Genome analysis of five recently described species of the CUG-Ser clade uncovers Candida theae as a new hybrid lineage with pathogenic potential in the Candida parapsilosis species complex.</title>
        <authorList>
            <person name="Mixao V."/>
            <person name="Del Olmo V."/>
            <person name="Hegedusova E."/>
            <person name="Saus E."/>
            <person name="Pryszcz L."/>
            <person name="Cillingova A."/>
            <person name="Nosek J."/>
            <person name="Gabaldon T."/>
        </authorList>
    </citation>
    <scope>NUCLEOTIDE SEQUENCE [LARGE SCALE GENOMIC DNA]</scope>
    <source>
        <strain evidence="3 4">CBS 12239</strain>
    </source>
</reference>
<name>A0AAD5BGB1_9ASCO</name>
<protein>
    <submittedName>
        <fullName evidence="3">CSR1</fullName>
    </submittedName>
</protein>
<feature type="domain" description="CRAL-TRIO" evidence="2">
    <location>
        <begin position="419"/>
        <end position="567"/>
    </location>
</feature>
<dbReference type="InterPro" id="IPR036865">
    <property type="entry name" value="CRAL-TRIO_dom_sf"/>
</dbReference>
<feature type="region of interest" description="Disordered" evidence="1">
    <location>
        <begin position="185"/>
        <end position="208"/>
    </location>
</feature>